<dbReference type="GO" id="GO:0005886">
    <property type="term" value="C:plasma membrane"/>
    <property type="evidence" value="ECO:0007669"/>
    <property type="project" value="UniProtKB-SubCell"/>
</dbReference>
<dbReference type="EMBL" id="JQED01000005">
    <property type="protein sequence ID" value="KGJ94474.1"/>
    <property type="molecule type" value="Genomic_DNA"/>
</dbReference>
<feature type="transmembrane region" description="Helical" evidence="1">
    <location>
        <begin position="20"/>
        <end position="40"/>
    </location>
</feature>
<comment type="caution">
    <text evidence="2">The sequence shown here is derived from an EMBL/GenBank/DDBJ whole genome shotgun (WGS) entry which is preliminary data.</text>
</comment>
<accession>A0A099KUN2</accession>
<keyword evidence="1" id="KW-0812">Transmembrane</keyword>
<dbReference type="PANTHER" id="PTHR43471">
    <property type="entry name" value="ABC TRANSPORTER PERMEASE"/>
    <property type="match status" value="1"/>
</dbReference>
<evidence type="ECO:0000313" key="2">
    <source>
        <dbReference type="EMBL" id="KGJ94474.1"/>
    </source>
</evidence>
<protein>
    <recommendedName>
        <fullName evidence="4">ABC transporter permease</fullName>
    </recommendedName>
</protein>
<evidence type="ECO:0000256" key="1">
    <source>
        <dbReference type="SAM" id="Phobius"/>
    </source>
</evidence>
<organism evidence="2 3">
    <name type="scientific">Colwellia psychrerythraea</name>
    <name type="common">Vibrio psychroerythus</name>
    <dbReference type="NCBI Taxonomy" id="28229"/>
    <lineage>
        <taxon>Bacteria</taxon>
        <taxon>Pseudomonadati</taxon>
        <taxon>Pseudomonadota</taxon>
        <taxon>Gammaproteobacteria</taxon>
        <taxon>Alteromonadales</taxon>
        <taxon>Colwelliaceae</taxon>
        <taxon>Colwellia</taxon>
    </lineage>
</organism>
<feature type="transmembrane region" description="Helical" evidence="1">
    <location>
        <begin position="105"/>
        <end position="129"/>
    </location>
</feature>
<evidence type="ECO:0000313" key="3">
    <source>
        <dbReference type="Proteomes" id="UP000029843"/>
    </source>
</evidence>
<evidence type="ECO:0008006" key="4">
    <source>
        <dbReference type="Google" id="ProtNLM"/>
    </source>
</evidence>
<dbReference type="PATRIC" id="fig|28229.4.peg.671"/>
<dbReference type="GO" id="GO:0140359">
    <property type="term" value="F:ABC-type transporter activity"/>
    <property type="evidence" value="ECO:0007669"/>
    <property type="project" value="InterPro"/>
</dbReference>
<reference evidence="2 3" key="1">
    <citation type="submission" date="2014-08" db="EMBL/GenBank/DDBJ databases">
        <title>Genomic and Phenotypic Diversity of Colwellia psychrerythraea strains from Disparate Marine Basins.</title>
        <authorList>
            <person name="Techtmann S.M."/>
            <person name="Stelling S.C."/>
            <person name="Utturkar S.M."/>
            <person name="Alshibli N."/>
            <person name="Harris A."/>
            <person name="Brown S.D."/>
            <person name="Hazen T.C."/>
        </authorList>
    </citation>
    <scope>NUCLEOTIDE SEQUENCE [LARGE SCALE GENOMIC DNA]</scope>
    <source>
        <strain evidence="2 3">ND2E</strain>
    </source>
</reference>
<gene>
    <name evidence="2" type="ORF">ND2E_1663</name>
</gene>
<feature type="transmembrane region" description="Helical" evidence="1">
    <location>
        <begin position="135"/>
        <end position="161"/>
    </location>
</feature>
<feature type="transmembrane region" description="Helical" evidence="1">
    <location>
        <begin position="173"/>
        <end position="197"/>
    </location>
</feature>
<name>A0A099KUN2_COLPS</name>
<dbReference type="PANTHER" id="PTHR43471:SF1">
    <property type="entry name" value="ABC TRANSPORTER PERMEASE PROTEIN NOSY-RELATED"/>
    <property type="match status" value="1"/>
</dbReference>
<sequence precursor="true">MKQILTVANKEFHDGLRNRWLISITLIFALLSIGLTYFGAAASGAVGVASLSTTVASLASLAVFLIPLIALLLSYDSFVGEQESGTLLLLLTYPLSKSQLLLGKFIGQGSIIALATLLGFGSSAVLLYFQLGDTAIITSFAVFIVSAILLGLSFTAISYLISLSVSEKSKAAGFALITWFLFALAFDLALLALLVGVEQGISQGGLTQLMMLNPADIFRLVNLSGLDSSDVNGALAVAINASLSQEQLFTALFAWVVLPLSIAIFIFKRKKL</sequence>
<feature type="transmembrane region" description="Helical" evidence="1">
    <location>
        <begin position="46"/>
        <end position="73"/>
    </location>
</feature>
<dbReference type="OrthoDB" id="9805862at2"/>
<keyword evidence="1" id="KW-0472">Membrane</keyword>
<keyword evidence="1" id="KW-1133">Transmembrane helix</keyword>
<dbReference type="RefSeq" id="WP_033092426.1">
    <property type="nucleotide sequence ID" value="NZ_JQED01000005.1"/>
</dbReference>
<dbReference type="AlphaFoldDB" id="A0A099KUN2"/>
<proteinExistence type="predicted"/>
<dbReference type="Pfam" id="PF12679">
    <property type="entry name" value="ABC2_membrane_2"/>
    <property type="match status" value="1"/>
</dbReference>
<feature type="transmembrane region" description="Helical" evidence="1">
    <location>
        <begin position="248"/>
        <end position="267"/>
    </location>
</feature>
<dbReference type="Proteomes" id="UP000029843">
    <property type="component" value="Unassembled WGS sequence"/>
</dbReference>